<feature type="compositionally biased region" description="Basic and acidic residues" evidence="1">
    <location>
        <begin position="511"/>
        <end position="538"/>
    </location>
</feature>
<sequence length="2165" mass="248185">MNFTTFAIRVPSSWNEELRNNPKIRYKNIHPPRTNRNTKSLPVLIPTGEFYRKPNVLLKPRKSSWKNVPVTNFVSKFSTKSTPYRTIKQFEQNVPSSSGAIQPEVEPVVNYAGVKNEMRNQRFPMTENLPSFTTIIPPMDSYQIFTEPTSSKLPDFTPKPTSLIVTPSRTMHHPFISSSNKKSQAIHRQNQLNDFISNPSNFQVFEQTSIDSSHKSPQEKPSSYKSTSSSFPPQNFDRVFMIPTNHKSQSETTEQTTVGRNLFPPLNFDQTFNIPFNPEFVSSSNNHNNYDPKSHLLKNYRDDMTHEPVEFDPFLDNEATPAILRDESEKAPISTHEYPADIPTKPIYPGEGLWATRGLKHKPFISKQKYESLEKDANTPNGYDTFIEGEKMFNQQHHGFNKHLDAFPKKHNLESLEDKQRQQDRIATKEEAETVRDEETTQPADKNGAEDSEHGKEFVPMKLYAQVRHSEDIEHLPTNDDENGRLREAIKESKIQTVYTEEGYEDDAYDHEGHEKEAENKEEFEELERGQEKTAEKKVPHKKYNLHLVPKIESTRYSNGFKLPTDQEIEDYKKMQLGLDEDSDIAGSQYEEPSVFNISYTGNKSPKNFYTHKPPKIENSNNFMSTKEIKTMTTKEKDDGDTETEISSRIKVIMHPNNTAKAHEFIKIHPKVYKNWKKVPSSSNAGKGRMSKVEPILTGEITKPNKQGIYIEEIITTSSKPLLSTLPTTEFPDILSEEIPITTLPTTAIPSIRKKSIHNEFSNVHSNPSGIDIRSRKKRFVNDFPNIHIDNGFISKISHELVGVPDDTKAKYPYYENYKRIDLNENSPLRYSEDLNNMPMKSEGRMSFYDQADSRIECPEIESTVEPIPERVIKVGEEQSDDEYDNNSGEDEFEERKKRDTKQNLAVAEQPKGPRLNRLGDKIDCLKARYFGENPLDSPFFEEDTISPVKPIFKNLIVVKSNTENDNPDNVSAETQNPTSFLAENEIINDMDKKKRTNMIRKFKVLRGIDENSPNIINSNSSVDTNSTQIPPAVKTPIVEKVPDAPIEFDEEKLGLNVLNDISKNMKSLNHSHNNNSTQIPPTMGTKPTISLLTTPEYTIDLKPKHIYDQINLLNYLPKEQSTTNNESETNVIPAIPRSEVELIADNETAGRDRNDMRQPKSHEAEEQDNLTYDSSSMIDILPDAEALKKRRKFRIRRKRPGFQIFDVNKFIPRPYTIQKGHLIPTSGSISKGFQIFDVNKFLPTPNSIIADFIASSTVLPKYKIISEVSYKDDIKPNEQLNVFTDILNNIRNSSGNIARDSSQESSHMSIDSNGPEGFDRTINSHEYDKDTYLNAYNDQQVDDKYYPSIVTTIPTTTSTHEPKIDRGTIRFSTELNKNKPSTTHRPVQSNDKKLKLYAALLEAKLRQSNELQNNLPGIASTTPSLRDTYPESYRTTVGGMNPPGSQRYKTLYHPKRDNNMHLSIPAYRGTSLVNKYIVMGMKPPPRQRVLLYSDFLLHNNHLRQRNGLLRSRRSTNRAAYAEVSRNKASLLQDDEIENDDDEDDYVPHRPKNYFYDEKTGKIIYNNVKTPQDEDEDSEVEYIEITEPPRPKTTSKPKQNPIFATATPPPEGQSYVDFVKKLKNAADYKFIPDPTTTEKNAAQSTEQITTLSPISTTPPEFLSILAKIRETNDYRIIKDPMNDKSTTTRTPEEVVEEVYGEETAPIHLGNSPGGEQHSLTNDFQIFDISDYIPKLKNYLPRTSIDYSKYKTIERPAAKNYPKSEEDSDEPEKPSAALTQDISDNSTNIENVVSKKEERFVEDDIPVTTTTTTTTTAPIKFYTTAHNRRRRPTTLKSSRTSAKPTPTKSPTLATAESQEVRNEKPRRNYRRRPTRIKSTTERLLGHDIDETTKILRRRKIDENTSSKIASDEKSRKIETGDYLNDKIASNISNPVINHPEKLIEVFQEYNQENEHGGNYRKEDVRGLKKELLEPVSGASRRSKDVEIISEFDKTKRHGGNFKSENEDYVELTHEEKLSDSIKDSELEALDSDKFKSEDQPLTIQLLPKYKDELTEKKRDVKPEHDERSIQNTNEHRKRNRITRKYKKYPRNQGPVGRLTDVVPKPESFYSDPHLPRSINLLMIAQPMKIEDDYPSEDTDEIDIAASTEKPSFIKDPSERLYYYAPV</sequence>
<evidence type="ECO:0000313" key="3">
    <source>
        <dbReference type="Proteomes" id="UP001153737"/>
    </source>
</evidence>
<feature type="compositionally biased region" description="Polar residues" evidence="1">
    <location>
        <begin position="1776"/>
        <end position="1790"/>
    </location>
</feature>
<feature type="region of interest" description="Disordered" evidence="1">
    <location>
        <begin position="875"/>
        <end position="914"/>
    </location>
</feature>
<feature type="region of interest" description="Disordered" evidence="1">
    <location>
        <begin position="1297"/>
        <end position="1318"/>
    </location>
</feature>
<feature type="compositionally biased region" description="Basic and acidic residues" evidence="1">
    <location>
        <begin position="413"/>
        <end position="439"/>
    </location>
</feature>
<evidence type="ECO:0000313" key="2">
    <source>
        <dbReference type="EMBL" id="CAG9812696.1"/>
    </source>
</evidence>
<feature type="compositionally biased region" description="Polar residues" evidence="1">
    <location>
        <begin position="1297"/>
        <end position="1313"/>
    </location>
</feature>
<reference evidence="2" key="1">
    <citation type="submission" date="2022-01" db="EMBL/GenBank/DDBJ databases">
        <authorList>
            <person name="King R."/>
        </authorList>
    </citation>
    <scope>NUCLEOTIDE SEQUENCE</scope>
</reference>
<dbReference type="OrthoDB" id="6915407at2759"/>
<feature type="region of interest" description="Disordered" evidence="1">
    <location>
        <begin position="413"/>
        <end position="458"/>
    </location>
</feature>
<organism evidence="2 3">
    <name type="scientific">Phaedon cochleariae</name>
    <name type="common">Mustard beetle</name>
    <dbReference type="NCBI Taxonomy" id="80249"/>
    <lineage>
        <taxon>Eukaryota</taxon>
        <taxon>Metazoa</taxon>
        <taxon>Ecdysozoa</taxon>
        <taxon>Arthropoda</taxon>
        <taxon>Hexapoda</taxon>
        <taxon>Insecta</taxon>
        <taxon>Pterygota</taxon>
        <taxon>Neoptera</taxon>
        <taxon>Endopterygota</taxon>
        <taxon>Coleoptera</taxon>
        <taxon>Polyphaga</taxon>
        <taxon>Cucujiformia</taxon>
        <taxon>Chrysomeloidea</taxon>
        <taxon>Chrysomelidae</taxon>
        <taxon>Chrysomelinae</taxon>
        <taxon>Chrysomelini</taxon>
        <taxon>Phaedon</taxon>
    </lineage>
</organism>
<feature type="compositionally biased region" description="Acidic residues" evidence="1">
    <location>
        <begin position="878"/>
        <end position="893"/>
    </location>
</feature>
<feature type="region of interest" description="Disordered" evidence="1">
    <location>
        <begin position="2053"/>
        <end position="2081"/>
    </location>
</feature>
<proteinExistence type="predicted"/>
<feature type="compositionally biased region" description="Basic and acidic residues" evidence="1">
    <location>
        <begin position="1149"/>
        <end position="1165"/>
    </location>
</feature>
<dbReference type="Proteomes" id="UP001153737">
    <property type="component" value="Chromosome 1"/>
</dbReference>
<dbReference type="EMBL" id="OU896707">
    <property type="protein sequence ID" value="CAG9812696.1"/>
    <property type="molecule type" value="Genomic_DNA"/>
</dbReference>
<feature type="compositionally biased region" description="Basic and acidic residues" evidence="1">
    <location>
        <begin position="2053"/>
        <end position="2067"/>
    </location>
</feature>
<feature type="region of interest" description="Disordered" evidence="1">
    <location>
        <begin position="1757"/>
        <end position="1794"/>
    </location>
</feature>
<feature type="compositionally biased region" description="Basic and acidic residues" evidence="1">
    <location>
        <begin position="447"/>
        <end position="458"/>
    </location>
</feature>
<evidence type="ECO:0000256" key="1">
    <source>
        <dbReference type="SAM" id="MobiDB-lite"/>
    </source>
</evidence>
<feature type="region of interest" description="Disordered" evidence="1">
    <location>
        <begin position="1588"/>
        <end position="1609"/>
    </location>
</feature>
<gene>
    <name evidence="2" type="ORF">PHAECO_LOCUS169</name>
</gene>
<accession>A0A9N9SBT8</accession>
<protein>
    <submittedName>
        <fullName evidence="2">Uncharacterized protein</fullName>
    </submittedName>
</protein>
<keyword evidence="3" id="KW-1185">Reference proteome</keyword>
<reference evidence="2" key="2">
    <citation type="submission" date="2022-10" db="EMBL/GenBank/DDBJ databases">
        <authorList>
            <consortium name="ENA_rothamsted_submissions"/>
            <consortium name="culmorum"/>
            <person name="King R."/>
        </authorList>
    </citation>
    <scope>NUCLEOTIDE SEQUENCE</scope>
</reference>
<feature type="region of interest" description="Disordered" evidence="1">
    <location>
        <begin position="1820"/>
        <end position="1868"/>
    </location>
</feature>
<feature type="region of interest" description="Disordered" evidence="1">
    <location>
        <begin position="208"/>
        <end position="237"/>
    </location>
</feature>
<feature type="compositionally biased region" description="Low complexity" evidence="1">
    <location>
        <begin position="1835"/>
        <end position="1854"/>
    </location>
</feature>
<feature type="region of interest" description="Disordered" evidence="1">
    <location>
        <begin position="1141"/>
        <end position="1173"/>
    </location>
</feature>
<name>A0A9N9SBT8_PHACE</name>
<feature type="region of interest" description="Disordered" evidence="1">
    <location>
        <begin position="511"/>
        <end position="541"/>
    </location>
</feature>